<dbReference type="Proteomes" id="UP000501063">
    <property type="component" value="Chromosome"/>
</dbReference>
<reference evidence="1 2" key="1">
    <citation type="submission" date="2020-02" db="EMBL/GenBank/DDBJ databases">
        <title>Integrative conjugative elements (ICEs) and plasmids drive adaptation of Pseudomonas nitroreducens strain HBP1 to wastewater environment.</title>
        <authorList>
            <person name="Sentchilo V."/>
            <person name="Carraro N."/>
            <person name="Bertelli C."/>
            <person name="van der Meer J.R."/>
        </authorList>
    </citation>
    <scope>NUCLEOTIDE SEQUENCE [LARGE SCALE GENOMIC DNA]</scope>
    <source>
        <strain evidence="1 2">HBP1</strain>
    </source>
</reference>
<dbReference type="EMBL" id="CP049140">
    <property type="protein sequence ID" value="QIE90932.1"/>
    <property type="molecule type" value="Genomic_DNA"/>
</dbReference>
<dbReference type="InterPro" id="IPR054182">
    <property type="entry name" value="DUF6889"/>
</dbReference>
<evidence type="ECO:0000313" key="2">
    <source>
        <dbReference type="Proteomes" id="UP000501063"/>
    </source>
</evidence>
<proteinExistence type="predicted"/>
<dbReference type="Pfam" id="PF21829">
    <property type="entry name" value="DUF6889"/>
    <property type="match status" value="1"/>
</dbReference>
<evidence type="ECO:0000313" key="1">
    <source>
        <dbReference type="EMBL" id="QIE90932.1"/>
    </source>
</evidence>
<gene>
    <name evidence="1" type="ORF">G5B91_17530</name>
</gene>
<accession>A0A6G6J6N2</accession>
<organism evidence="1 2">
    <name type="scientific">Pseudomonas nitroreducens</name>
    <dbReference type="NCBI Taxonomy" id="46680"/>
    <lineage>
        <taxon>Bacteria</taxon>
        <taxon>Pseudomonadati</taxon>
        <taxon>Pseudomonadota</taxon>
        <taxon>Gammaproteobacteria</taxon>
        <taxon>Pseudomonadales</taxon>
        <taxon>Pseudomonadaceae</taxon>
        <taxon>Pseudomonas</taxon>
    </lineage>
</organism>
<dbReference type="KEGG" id="pnt:G5B91_17530"/>
<sequence length="59" mass="6551">MAKLPDGLDWILLPVAEGMCKYESLLDGTLDLADVALMNDCLLVRAENKARLREAMESK</sequence>
<dbReference type="AlphaFoldDB" id="A0A6G6J6N2"/>
<protein>
    <submittedName>
        <fullName evidence="1">Uncharacterized protein</fullName>
    </submittedName>
</protein>
<name>A0A6G6J6N2_PSENT</name>